<feature type="region of interest" description="Disordered" evidence="1">
    <location>
        <begin position="84"/>
        <end position="104"/>
    </location>
</feature>
<name>A0A9P5NIP8_GYMJU</name>
<feature type="compositionally biased region" description="Low complexity" evidence="1">
    <location>
        <begin position="91"/>
        <end position="101"/>
    </location>
</feature>
<dbReference type="AlphaFoldDB" id="A0A9P5NIP8"/>
<feature type="region of interest" description="Disordered" evidence="1">
    <location>
        <begin position="117"/>
        <end position="221"/>
    </location>
</feature>
<keyword evidence="2" id="KW-0472">Membrane</keyword>
<evidence type="ECO:0000256" key="1">
    <source>
        <dbReference type="SAM" id="MobiDB-lite"/>
    </source>
</evidence>
<accession>A0A9P5NIP8</accession>
<feature type="compositionally biased region" description="Low complexity" evidence="1">
    <location>
        <begin position="142"/>
        <end position="153"/>
    </location>
</feature>
<evidence type="ECO:0000313" key="4">
    <source>
        <dbReference type="Proteomes" id="UP000724874"/>
    </source>
</evidence>
<feature type="compositionally biased region" description="Low complexity" evidence="1">
    <location>
        <begin position="117"/>
        <end position="135"/>
    </location>
</feature>
<keyword evidence="4" id="KW-1185">Reference proteome</keyword>
<evidence type="ECO:0008006" key="5">
    <source>
        <dbReference type="Google" id="ProtNLM"/>
    </source>
</evidence>
<feature type="transmembrane region" description="Helical" evidence="2">
    <location>
        <begin position="59"/>
        <end position="81"/>
    </location>
</feature>
<gene>
    <name evidence="3" type="ORF">CPB84DRAFT_1815935</name>
</gene>
<feature type="transmembrane region" description="Helical" evidence="2">
    <location>
        <begin position="12"/>
        <end position="38"/>
    </location>
</feature>
<keyword evidence="2" id="KW-0812">Transmembrane</keyword>
<dbReference type="EMBL" id="JADNYJ010000060">
    <property type="protein sequence ID" value="KAF8895877.1"/>
    <property type="molecule type" value="Genomic_DNA"/>
</dbReference>
<proteinExistence type="predicted"/>
<reference evidence="3" key="1">
    <citation type="submission" date="2020-11" db="EMBL/GenBank/DDBJ databases">
        <authorList>
            <consortium name="DOE Joint Genome Institute"/>
            <person name="Ahrendt S."/>
            <person name="Riley R."/>
            <person name="Andreopoulos W."/>
            <person name="LaButti K."/>
            <person name="Pangilinan J."/>
            <person name="Ruiz-duenas F.J."/>
            <person name="Barrasa J.M."/>
            <person name="Sanchez-Garcia M."/>
            <person name="Camarero S."/>
            <person name="Miyauchi S."/>
            <person name="Serrano A."/>
            <person name="Linde D."/>
            <person name="Babiker R."/>
            <person name="Drula E."/>
            <person name="Ayuso-Fernandez I."/>
            <person name="Pacheco R."/>
            <person name="Padilla G."/>
            <person name="Ferreira P."/>
            <person name="Barriuso J."/>
            <person name="Kellner H."/>
            <person name="Castanera R."/>
            <person name="Alfaro M."/>
            <person name="Ramirez L."/>
            <person name="Pisabarro A.G."/>
            <person name="Kuo A."/>
            <person name="Tritt A."/>
            <person name="Lipzen A."/>
            <person name="He G."/>
            <person name="Yan M."/>
            <person name="Ng V."/>
            <person name="Cullen D."/>
            <person name="Martin F."/>
            <person name="Rosso M.-N."/>
            <person name="Henrissat B."/>
            <person name="Hibbett D."/>
            <person name="Martinez A.T."/>
            <person name="Grigoriev I.V."/>
        </authorList>
    </citation>
    <scope>NUCLEOTIDE SEQUENCE</scope>
    <source>
        <strain evidence="3">AH 44721</strain>
    </source>
</reference>
<sequence length="325" mass="32816">MIDAVNGYGNGVVILATGLHVFLSLLHLLLLLLIHLFAQRRARSPSRSSHATLYSPWSTCFIGRVLLLLLFSFQVHALPLVPRQNASGQPTSVTTVHTTDTGNPQVQEVKTCTVSMNSTSAASPANSPPSVSSTTILSSAMTSPTDSTVVTPTESIPAPIATSSTVSDTSATGTATSSTATDTASTTTDTASTVRATSSAVTDAPSTATDTTASSSSSTASAVTSPAAPAISVISQPSIPISDTFLPTFLQGTSTAPAVTSAAATAAAAAFALPGKKLSVLPIGLGVFAGISVIALIVVGLYRKAFRQRKLAESGAAMGYGGNMS</sequence>
<feature type="transmembrane region" description="Helical" evidence="2">
    <location>
        <begin position="280"/>
        <end position="302"/>
    </location>
</feature>
<comment type="caution">
    <text evidence="3">The sequence shown here is derived from an EMBL/GenBank/DDBJ whole genome shotgun (WGS) entry which is preliminary data.</text>
</comment>
<dbReference type="Proteomes" id="UP000724874">
    <property type="component" value="Unassembled WGS sequence"/>
</dbReference>
<evidence type="ECO:0000256" key="2">
    <source>
        <dbReference type="SAM" id="Phobius"/>
    </source>
</evidence>
<protein>
    <recommendedName>
        <fullName evidence="5">Transmembrane protein</fullName>
    </recommendedName>
</protein>
<keyword evidence="2" id="KW-1133">Transmembrane helix</keyword>
<organism evidence="3 4">
    <name type="scientific">Gymnopilus junonius</name>
    <name type="common">Spectacular rustgill mushroom</name>
    <name type="synonym">Gymnopilus spectabilis subsp. junonius</name>
    <dbReference type="NCBI Taxonomy" id="109634"/>
    <lineage>
        <taxon>Eukaryota</taxon>
        <taxon>Fungi</taxon>
        <taxon>Dikarya</taxon>
        <taxon>Basidiomycota</taxon>
        <taxon>Agaricomycotina</taxon>
        <taxon>Agaricomycetes</taxon>
        <taxon>Agaricomycetidae</taxon>
        <taxon>Agaricales</taxon>
        <taxon>Agaricineae</taxon>
        <taxon>Hymenogastraceae</taxon>
        <taxon>Gymnopilus</taxon>
    </lineage>
</organism>
<dbReference type="OrthoDB" id="2596908at2759"/>
<evidence type="ECO:0000313" key="3">
    <source>
        <dbReference type="EMBL" id="KAF8895877.1"/>
    </source>
</evidence>
<feature type="compositionally biased region" description="Low complexity" evidence="1">
    <location>
        <begin position="161"/>
        <end position="221"/>
    </location>
</feature>